<dbReference type="Gene3D" id="2.60.120.10">
    <property type="entry name" value="Jelly Rolls"/>
    <property type="match status" value="1"/>
</dbReference>
<dbReference type="InterPro" id="IPR000595">
    <property type="entry name" value="cNMP-bd_dom"/>
</dbReference>
<dbReference type="SUPFAM" id="SSF46785">
    <property type="entry name" value="Winged helix' DNA-binding domain"/>
    <property type="match status" value="1"/>
</dbReference>
<dbReference type="GO" id="GO:0005829">
    <property type="term" value="C:cytosol"/>
    <property type="evidence" value="ECO:0007669"/>
    <property type="project" value="TreeGrafter"/>
</dbReference>
<gene>
    <name evidence="2" type="ORF">HCT14_03445</name>
</gene>
<dbReference type="PANTHER" id="PTHR24567:SF74">
    <property type="entry name" value="HTH-TYPE TRANSCRIPTIONAL REGULATOR ARCR"/>
    <property type="match status" value="1"/>
</dbReference>
<dbReference type="CDD" id="cd00038">
    <property type="entry name" value="CAP_ED"/>
    <property type="match status" value="1"/>
</dbReference>
<evidence type="ECO:0000259" key="1">
    <source>
        <dbReference type="PROSITE" id="PS50042"/>
    </source>
</evidence>
<dbReference type="GO" id="GO:0003700">
    <property type="term" value="F:DNA-binding transcription factor activity"/>
    <property type="evidence" value="ECO:0007669"/>
    <property type="project" value="TreeGrafter"/>
</dbReference>
<keyword evidence="3" id="KW-1185">Reference proteome</keyword>
<evidence type="ECO:0000313" key="2">
    <source>
        <dbReference type="EMBL" id="NIZ40567.1"/>
    </source>
</evidence>
<dbReference type="SMART" id="SM00100">
    <property type="entry name" value="cNMP"/>
    <property type="match status" value="1"/>
</dbReference>
<dbReference type="AlphaFoldDB" id="A0A968G9V1"/>
<dbReference type="InterPro" id="IPR018490">
    <property type="entry name" value="cNMP-bd_dom_sf"/>
</dbReference>
<dbReference type="PROSITE" id="PS50042">
    <property type="entry name" value="CNMP_BINDING_3"/>
    <property type="match status" value="1"/>
</dbReference>
<evidence type="ECO:0000313" key="3">
    <source>
        <dbReference type="Proteomes" id="UP000711995"/>
    </source>
</evidence>
<dbReference type="PANTHER" id="PTHR24567">
    <property type="entry name" value="CRP FAMILY TRANSCRIPTIONAL REGULATORY PROTEIN"/>
    <property type="match status" value="1"/>
</dbReference>
<accession>A0A968G9V1</accession>
<dbReference type="RefSeq" id="WP_167700159.1">
    <property type="nucleotide sequence ID" value="NZ_CP118174.1"/>
</dbReference>
<dbReference type="InterPro" id="IPR050397">
    <property type="entry name" value="Env_Response_Regulators"/>
</dbReference>
<dbReference type="InterPro" id="IPR036390">
    <property type="entry name" value="WH_DNA-bd_sf"/>
</dbReference>
<organism evidence="2 3">
    <name type="scientific">Entomospira entomophila</name>
    <dbReference type="NCBI Taxonomy" id="2719988"/>
    <lineage>
        <taxon>Bacteria</taxon>
        <taxon>Pseudomonadati</taxon>
        <taxon>Spirochaetota</taxon>
        <taxon>Spirochaetia</taxon>
        <taxon>Spirochaetales</taxon>
        <taxon>Spirochaetaceae</taxon>
        <taxon>Entomospira</taxon>
    </lineage>
</organism>
<dbReference type="PROSITE" id="PS00889">
    <property type="entry name" value="CNMP_BINDING_2"/>
    <property type="match status" value="1"/>
</dbReference>
<reference evidence="2 3" key="1">
    <citation type="submission" date="2020-03" db="EMBL/GenBank/DDBJ databases">
        <title>Spirochaetal bacteria isolated from arthropods constitute a novel genus Entomospira genus novum within the order Spirochaetales.</title>
        <authorList>
            <person name="Grana-Miraglia L."/>
            <person name="Sikutova S."/>
            <person name="Fingerle V."/>
            <person name="Sing A."/>
            <person name="Castillo-Ramirez S."/>
            <person name="Margos G."/>
            <person name="Rudolf I."/>
        </authorList>
    </citation>
    <scope>NUCLEOTIDE SEQUENCE [LARGE SCALE GENOMIC DNA]</scope>
    <source>
        <strain evidence="2 3">BR193</strain>
    </source>
</reference>
<dbReference type="InterPro" id="IPR014710">
    <property type="entry name" value="RmlC-like_jellyroll"/>
</dbReference>
<comment type="caution">
    <text evidence="2">The sequence shown here is derived from an EMBL/GenBank/DDBJ whole genome shotgun (WGS) entry which is preliminary data.</text>
</comment>
<protein>
    <submittedName>
        <fullName evidence="2">Crp/Fnr family transcriptional regulator</fullName>
    </submittedName>
</protein>
<name>A0A968G9V1_9SPIO</name>
<sequence length="226" mass="25487">MANHTETNESNKTGGLDRFLVTFNKGDIIFFEREIEDVAYMIKQGKVRLIRIINGVEKFVGTVSDGDFFGEMSLLANTARSATAIAVEETQAFRISKVNFDLLVKSNVTIATKVLTLTAERIAKQQRQLHILLLHDEESQVLDTLLMLYEGLNTAQRENVSINITPYELTTWAGVNIENTKRILAGYQESRRISVFPDRIIIQNINELERIVGSRRKLVATTDPAS</sequence>
<dbReference type="EMBL" id="JAATLJ010000001">
    <property type="protein sequence ID" value="NIZ40567.1"/>
    <property type="molecule type" value="Genomic_DNA"/>
</dbReference>
<proteinExistence type="predicted"/>
<dbReference type="SUPFAM" id="SSF51206">
    <property type="entry name" value="cAMP-binding domain-like"/>
    <property type="match status" value="1"/>
</dbReference>
<dbReference type="InterPro" id="IPR018488">
    <property type="entry name" value="cNMP-bd_CS"/>
</dbReference>
<feature type="domain" description="Cyclic nucleotide-binding" evidence="1">
    <location>
        <begin position="21"/>
        <end position="121"/>
    </location>
</feature>
<dbReference type="Proteomes" id="UP000711995">
    <property type="component" value="Unassembled WGS sequence"/>
</dbReference>
<dbReference type="Pfam" id="PF00027">
    <property type="entry name" value="cNMP_binding"/>
    <property type="match status" value="1"/>
</dbReference>